<comment type="caution">
    <text evidence="1">The sequence shown here is derived from an EMBL/GenBank/DDBJ whole genome shotgun (WGS) entry which is preliminary data.</text>
</comment>
<name>A0A2N6K6K4_FISMU</name>
<dbReference type="Proteomes" id="UP000235036">
    <property type="component" value="Unassembled WGS sequence"/>
</dbReference>
<evidence type="ECO:0000313" key="2">
    <source>
        <dbReference type="Proteomes" id="UP000235036"/>
    </source>
</evidence>
<evidence type="ECO:0000313" key="1">
    <source>
        <dbReference type="EMBL" id="PLZ92597.1"/>
    </source>
</evidence>
<dbReference type="EMBL" id="NRQW01000111">
    <property type="protein sequence ID" value="PLZ92597.1"/>
    <property type="molecule type" value="Genomic_DNA"/>
</dbReference>
<gene>
    <name evidence="1" type="ORF">CEN44_05475</name>
</gene>
<keyword evidence="2" id="KW-1185">Reference proteome</keyword>
<sequence>MINGMKFIELPFCQNCEYECYFYGLKMISNLDDIEKLPLSPISIGDVMIIFKRCPHIYAKKGSLQSGIFIAYF</sequence>
<organism evidence="1 2">
    <name type="scientific">Fischerella muscicola CCMEE 5323</name>
    <dbReference type="NCBI Taxonomy" id="2019572"/>
    <lineage>
        <taxon>Bacteria</taxon>
        <taxon>Bacillati</taxon>
        <taxon>Cyanobacteriota</taxon>
        <taxon>Cyanophyceae</taxon>
        <taxon>Nostocales</taxon>
        <taxon>Hapalosiphonaceae</taxon>
        <taxon>Fischerella</taxon>
    </lineage>
</organism>
<reference evidence="1 2" key="1">
    <citation type="submission" date="2017-08" db="EMBL/GenBank/DDBJ databases">
        <title>Genomes of Fischerella (Mastigocladus) sp. strains.</title>
        <authorList>
            <person name="Miller S.R."/>
        </authorList>
    </citation>
    <scope>NUCLEOTIDE SEQUENCE [LARGE SCALE GENOMIC DNA]</scope>
    <source>
        <strain evidence="1 2">CCMEE 5323</strain>
    </source>
</reference>
<protein>
    <submittedName>
        <fullName evidence="1">Uncharacterized protein</fullName>
    </submittedName>
</protein>
<proteinExistence type="predicted"/>
<dbReference type="AlphaFoldDB" id="A0A2N6K6K4"/>
<accession>A0A2N6K6K4</accession>